<reference evidence="4" key="1">
    <citation type="submission" date="2016-01" db="EMBL/GenBank/DDBJ databases">
        <authorList>
            <person name="Regsiter A."/>
            <person name="william w."/>
        </authorList>
    </citation>
    <scope>NUCLEOTIDE SEQUENCE [LARGE SCALE GENOMIC DNA]</scope>
    <source>
        <strain evidence="4">CFBP 6623</strain>
    </source>
</reference>
<evidence type="ECO:0000256" key="2">
    <source>
        <dbReference type="RuleBase" id="RU362080"/>
    </source>
</evidence>
<dbReference type="AlphaFoldDB" id="A0A1S7PJA4"/>
<keyword evidence="4" id="KW-1185">Reference proteome</keyword>
<gene>
    <name evidence="3" type="ORF">AGR3A_Cc260160</name>
</gene>
<sequence length="91" mass="10662">MKRKSISTAEFMRHFGRYHDEAQKSPILLTKHGRPSVVVVPVELFEKMLGGDDPRRSYAAGEMPDELAAMFNNELEKDSEEYRKYRDEQNR</sequence>
<dbReference type="Gene3D" id="3.40.1620.10">
    <property type="entry name" value="YefM-like domain"/>
    <property type="match status" value="1"/>
</dbReference>
<protein>
    <recommendedName>
        <fullName evidence="2">Antitoxin</fullName>
    </recommendedName>
</protein>
<comment type="function">
    <text evidence="2">Antitoxin component of a type II toxin-antitoxin (TA) system.</text>
</comment>
<dbReference type="NCBIfam" id="TIGR01552">
    <property type="entry name" value="phd_fam"/>
    <property type="match status" value="1"/>
</dbReference>
<dbReference type="RefSeq" id="WP_046800285.1">
    <property type="nucleotide sequence ID" value="NZ_LT009723.1"/>
</dbReference>
<dbReference type="Pfam" id="PF02604">
    <property type="entry name" value="PhdYeFM_antitox"/>
    <property type="match status" value="1"/>
</dbReference>
<name>A0A1S7PJA4_9HYPH</name>
<accession>A0A1S7PJA4</accession>
<dbReference type="Proteomes" id="UP000191988">
    <property type="component" value="Unassembled WGS sequence"/>
</dbReference>
<proteinExistence type="inferred from homology"/>
<evidence type="ECO:0000313" key="4">
    <source>
        <dbReference type="Proteomes" id="UP000191988"/>
    </source>
</evidence>
<dbReference type="EMBL" id="FBWK01000019">
    <property type="protein sequence ID" value="CUX22330.1"/>
    <property type="molecule type" value="Genomic_DNA"/>
</dbReference>
<comment type="similarity">
    <text evidence="1 2">Belongs to the phD/YefM antitoxin family.</text>
</comment>
<dbReference type="InterPro" id="IPR006442">
    <property type="entry name" value="Antitoxin_Phd/YefM"/>
</dbReference>
<dbReference type="STRING" id="1183432.AGR3A_Cc260160"/>
<organism evidence="3 4">
    <name type="scientific">Agrobacterium tomkonis CFBP 6623</name>
    <dbReference type="NCBI Taxonomy" id="1183432"/>
    <lineage>
        <taxon>Bacteria</taxon>
        <taxon>Pseudomonadati</taxon>
        <taxon>Pseudomonadota</taxon>
        <taxon>Alphaproteobacteria</taxon>
        <taxon>Hyphomicrobiales</taxon>
        <taxon>Rhizobiaceae</taxon>
        <taxon>Rhizobium/Agrobacterium group</taxon>
        <taxon>Agrobacterium</taxon>
        <taxon>Agrobacterium tumefaciens complex</taxon>
    </lineage>
</organism>
<dbReference type="SUPFAM" id="SSF143120">
    <property type="entry name" value="YefM-like"/>
    <property type="match status" value="1"/>
</dbReference>
<evidence type="ECO:0000313" key="3">
    <source>
        <dbReference type="EMBL" id="CUX22330.1"/>
    </source>
</evidence>
<evidence type="ECO:0000256" key="1">
    <source>
        <dbReference type="ARBA" id="ARBA00009981"/>
    </source>
</evidence>
<dbReference type="InterPro" id="IPR036165">
    <property type="entry name" value="YefM-like_sf"/>
</dbReference>